<accession>A0A0C3E1D1</accession>
<keyword evidence="2" id="KW-1185">Reference proteome</keyword>
<dbReference type="OrthoDB" id="2691046at2759"/>
<evidence type="ECO:0000313" key="2">
    <source>
        <dbReference type="Proteomes" id="UP000053989"/>
    </source>
</evidence>
<dbReference type="InParanoid" id="A0A0C3E1D1"/>
<proteinExistence type="predicted"/>
<gene>
    <name evidence="1" type="ORF">SCLCIDRAFT_25377</name>
</gene>
<dbReference type="EMBL" id="KN822046">
    <property type="protein sequence ID" value="KIM61901.1"/>
    <property type="molecule type" value="Genomic_DNA"/>
</dbReference>
<reference evidence="1 2" key="1">
    <citation type="submission" date="2014-04" db="EMBL/GenBank/DDBJ databases">
        <authorList>
            <consortium name="DOE Joint Genome Institute"/>
            <person name="Kuo A."/>
            <person name="Kohler A."/>
            <person name="Nagy L.G."/>
            <person name="Floudas D."/>
            <person name="Copeland A."/>
            <person name="Barry K.W."/>
            <person name="Cichocki N."/>
            <person name="Veneault-Fourrey C."/>
            <person name="LaButti K."/>
            <person name="Lindquist E.A."/>
            <person name="Lipzen A."/>
            <person name="Lundell T."/>
            <person name="Morin E."/>
            <person name="Murat C."/>
            <person name="Sun H."/>
            <person name="Tunlid A."/>
            <person name="Henrissat B."/>
            <person name="Grigoriev I.V."/>
            <person name="Hibbett D.S."/>
            <person name="Martin F."/>
            <person name="Nordberg H.P."/>
            <person name="Cantor M.N."/>
            <person name="Hua S.X."/>
        </authorList>
    </citation>
    <scope>NUCLEOTIDE SEQUENCE [LARGE SCALE GENOMIC DNA]</scope>
    <source>
        <strain evidence="1 2">Foug A</strain>
    </source>
</reference>
<reference evidence="2" key="2">
    <citation type="submission" date="2015-01" db="EMBL/GenBank/DDBJ databases">
        <title>Evolutionary Origins and Diversification of the Mycorrhizal Mutualists.</title>
        <authorList>
            <consortium name="DOE Joint Genome Institute"/>
            <consortium name="Mycorrhizal Genomics Consortium"/>
            <person name="Kohler A."/>
            <person name="Kuo A."/>
            <person name="Nagy L.G."/>
            <person name="Floudas D."/>
            <person name="Copeland A."/>
            <person name="Barry K.W."/>
            <person name="Cichocki N."/>
            <person name="Veneault-Fourrey C."/>
            <person name="LaButti K."/>
            <person name="Lindquist E.A."/>
            <person name="Lipzen A."/>
            <person name="Lundell T."/>
            <person name="Morin E."/>
            <person name="Murat C."/>
            <person name="Riley R."/>
            <person name="Ohm R."/>
            <person name="Sun H."/>
            <person name="Tunlid A."/>
            <person name="Henrissat B."/>
            <person name="Grigoriev I.V."/>
            <person name="Hibbett D.S."/>
            <person name="Martin F."/>
        </authorList>
    </citation>
    <scope>NUCLEOTIDE SEQUENCE [LARGE SCALE GENOMIC DNA]</scope>
    <source>
        <strain evidence="2">Foug A</strain>
    </source>
</reference>
<organism evidence="1 2">
    <name type="scientific">Scleroderma citrinum Foug A</name>
    <dbReference type="NCBI Taxonomy" id="1036808"/>
    <lineage>
        <taxon>Eukaryota</taxon>
        <taxon>Fungi</taxon>
        <taxon>Dikarya</taxon>
        <taxon>Basidiomycota</taxon>
        <taxon>Agaricomycotina</taxon>
        <taxon>Agaricomycetes</taxon>
        <taxon>Agaricomycetidae</taxon>
        <taxon>Boletales</taxon>
        <taxon>Sclerodermatineae</taxon>
        <taxon>Sclerodermataceae</taxon>
        <taxon>Scleroderma</taxon>
    </lineage>
</organism>
<protein>
    <submittedName>
        <fullName evidence="1">Uncharacterized protein</fullName>
    </submittedName>
</protein>
<dbReference type="Proteomes" id="UP000053989">
    <property type="component" value="Unassembled WGS sequence"/>
</dbReference>
<dbReference type="AlphaFoldDB" id="A0A0C3E1D1"/>
<dbReference type="HOGENOM" id="CLU_1384893_0_0_1"/>
<dbReference type="STRING" id="1036808.A0A0C3E1D1"/>
<sequence length="197" mass="22348">MCEALVLSRKLKSARRSLGEVTEAFDKLNNQVPESLRMLWSEQQTKGLNDQLMDPYAMDIYDVQLEKAPTMKSLEMNLINRPQDQLRGSATWLAKALKVEEAQIMLAIDAHQANTSETENQQLSIARQRDRLQSQLDGLVVSAARFLGEDWEDEMLMETASDIPLDYEIENPFVLLTQGNAELILPPLPSYIGVERL</sequence>
<name>A0A0C3E1D1_9AGAM</name>
<evidence type="ECO:0000313" key="1">
    <source>
        <dbReference type="EMBL" id="KIM61901.1"/>
    </source>
</evidence>